<dbReference type="Gene3D" id="3.40.50.300">
    <property type="entry name" value="P-loop containing nucleotide triphosphate hydrolases"/>
    <property type="match status" value="1"/>
</dbReference>
<proteinExistence type="predicted"/>
<evidence type="ECO:0000256" key="9">
    <source>
        <dbReference type="ARBA" id="ARBA00023134"/>
    </source>
</evidence>
<keyword evidence="17" id="KW-1185">Reference proteome</keyword>
<dbReference type="AlphaFoldDB" id="A0A7K9MPA7"/>
<dbReference type="CDD" id="cd04178">
    <property type="entry name" value="Nucleostemin_like"/>
    <property type="match status" value="1"/>
</dbReference>
<evidence type="ECO:0000256" key="3">
    <source>
        <dbReference type="ARBA" id="ARBA00022499"/>
    </source>
</evidence>
<feature type="non-terminal residue" evidence="16">
    <location>
        <position position="571"/>
    </location>
</feature>
<evidence type="ECO:0000313" key="17">
    <source>
        <dbReference type="Proteomes" id="UP000527232"/>
    </source>
</evidence>
<keyword evidence="6" id="KW-0832">Ubl conjugation</keyword>
<feature type="domain" description="CP-type G" evidence="15">
    <location>
        <begin position="139"/>
        <end position="318"/>
    </location>
</feature>
<dbReference type="GO" id="GO:0005730">
    <property type="term" value="C:nucleolus"/>
    <property type="evidence" value="ECO:0007669"/>
    <property type="project" value="UniProtKB-SubCell"/>
</dbReference>
<dbReference type="InterPro" id="IPR023179">
    <property type="entry name" value="GTP-bd_ortho_bundle_sf"/>
</dbReference>
<evidence type="ECO:0000256" key="6">
    <source>
        <dbReference type="ARBA" id="ARBA00022843"/>
    </source>
</evidence>
<keyword evidence="9" id="KW-0342">GTP-binding</keyword>
<keyword evidence="7" id="KW-0007">Acetylation</keyword>
<dbReference type="InterPro" id="IPR014813">
    <property type="entry name" value="Gnl3_N_dom"/>
</dbReference>
<dbReference type="Pfam" id="PF08701">
    <property type="entry name" value="GN3L_Grn1"/>
    <property type="match status" value="1"/>
</dbReference>
<name>A0A7K9MPA7_OCETE</name>
<organism evidence="16 17">
    <name type="scientific">Oceanodroma tethys</name>
    <name type="common">Wedge-rumped storm-petrel</name>
    <name type="synonym">Hydrobates tethys</name>
    <dbReference type="NCBI Taxonomy" id="79633"/>
    <lineage>
        <taxon>Eukaryota</taxon>
        <taxon>Metazoa</taxon>
        <taxon>Chordata</taxon>
        <taxon>Craniata</taxon>
        <taxon>Vertebrata</taxon>
        <taxon>Euteleostomi</taxon>
        <taxon>Archelosauria</taxon>
        <taxon>Archosauria</taxon>
        <taxon>Dinosauria</taxon>
        <taxon>Saurischia</taxon>
        <taxon>Theropoda</taxon>
        <taxon>Coelurosauria</taxon>
        <taxon>Aves</taxon>
        <taxon>Neognathae</taxon>
        <taxon>Neoaves</taxon>
        <taxon>Aequornithes</taxon>
        <taxon>Procellariiformes</taxon>
        <taxon>Hydrobatidae</taxon>
        <taxon>Oceanodroma</taxon>
    </lineage>
</organism>
<dbReference type="InterPro" id="IPR030378">
    <property type="entry name" value="G_CP_dom"/>
</dbReference>
<dbReference type="InterPro" id="IPR006073">
    <property type="entry name" value="GTP-bd"/>
</dbReference>
<accession>A0A7K9MPA7</accession>
<dbReference type="InterPro" id="IPR027417">
    <property type="entry name" value="P-loop_NTPase"/>
</dbReference>
<dbReference type="FunFam" id="3.40.50.300:FF:001106">
    <property type="entry name" value="Guanine nucleotide-binding protein-like 3"/>
    <property type="match status" value="1"/>
</dbReference>
<dbReference type="FunFam" id="1.10.1580.10:FF:000002">
    <property type="entry name" value="Guanine nucleotide-binding protein-like 3 (nucleolar)-like"/>
    <property type="match status" value="1"/>
</dbReference>
<evidence type="ECO:0000256" key="8">
    <source>
        <dbReference type="ARBA" id="ARBA00023054"/>
    </source>
</evidence>
<protein>
    <recommendedName>
        <fullName evidence="2">Guanine nucleotide-binding protein-like 3</fullName>
    </recommendedName>
    <alternativeName>
        <fullName evidence="13">Nucleolar GTP-binding protein 3</fullName>
    </alternativeName>
    <alternativeName>
        <fullName evidence="12">Nucleostemin</fullName>
    </alternativeName>
</protein>
<dbReference type="InterPro" id="IPR050755">
    <property type="entry name" value="TRAFAC_YlqF/YawG_RiboMat"/>
</dbReference>
<feature type="compositionally biased region" description="Basic residues" evidence="14">
    <location>
        <begin position="23"/>
        <end position="53"/>
    </location>
</feature>
<evidence type="ECO:0000256" key="13">
    <source>
        <dbReference type="ARBA" id="ARBA00080023"/>
    </source>
</evidence>
<reference evidence="16 17" key="1">
    <citation type="submission" date="2019-09" db="EMBL/GenBank/DDBJ databases">
        <title>Bird 10,000 Genomes (B10K) Project - Family phase.</title>
        <authorList>
            <person name="Zhang G."/>
        </authorList>
    </citation>
    <scope>NUCLEOTIDE SEQUENCE [LARGE SCALE GENOMIC DNA]</scope>
    <source>
        <strain evidence="16">B10K-DU-001-32</strain>
        <tissue evidence="16">Muscle</tissue>
    </source>
</reference>
<keyword evidence="3" id="KW-1017">Isopeptide bond</keyword>
<feature type="compositionally biased region" description="Polar residues" evidence="14">
    <location>
        <begin position="530"/>
        <end position="539"/>
    </location>
</feature>
<dbReference type="PANTHER" id="PTHR11089:SF11">
    <property type="entry name" value="GUANINE NUCLEOTIDE-BINDING PROTEIN-LIKE 3"/>
    <property type="match status" value="1"/>
</dbReference>
<evidence type="ECO:0000259" key="15">
    <source>
        <dbReference type="PROSITE" id="PS51721"/>
    </source>
</evidence>
<dbReference type="PANTHER" id="PTHR11089">
    <property type="entry name" value="GTP-BINDING PROTEIN-RELATED"/>
    <property type="match status" value="1"/>
</dbReference>
<comment type="subcellular location">
    <subcellularLocation>
        <location evidence="1">Nucleus</location>
        <location evidence="1">Nucleolus</location>
    </subcellularLocation>
</comment>
<keyword evidence="10" id="KW-0539">Nucleus</keyword>
<feature type="compositionally biased region" description="Basic and acidic residues" evidence="14">
    <location>
        <begin position="64"/>
        <end position="94"/>
    </location>
</feature>
<evidence type="ECO:0000256" key="4">
    <source>
        <dbReference type="ARBA" id="ARBA00022553"/>
    </source>
</evidence>
<dbReference type="GO" id="GO:0005525">
    <property type="term" value="F:GTP binding"/>
    <property type="evidence" value="ECO:0007669"/>
    <property type="project" value="UniProtKB-KW"/>
</dbReference>
<evidence type="ECO:0000256" key="12">
    <source>
        <dbReference type="ARBA" id="ARBA00079460"/>
    </source>
</evidence>
<evidence type="ECO:0000256" key="7">
    <source>
        <dbReference type="ARBA" id="ARBA00022990"/>
    </source>
</evidence>
<comment type="function">
    <text evidence="11">May be required to maintain the proliferative capacity of stem cells. Stabilizes MDM2 by preventing its ubiquitination, and hence proteasomal degradation.</text>
</comment>
<dbReference type="Proteomes" id="UP000527232">
    <property type="component" value="Unassembled WGS sequence"/>
</dbReference>
<evidence type="ECO:0000256" key="10">
    <source>
        <dbReference type="ARBA" id="ARBA00023242"/>
    </source>
</evidence>
<gene>
    <name evidence="16" type="primary">Gnl3</name>
    <name evidence="16" type="ORF">HYDTET_R09364</name>
</gene>
<dbReference type="Gene3D" id="1.10.1580.10">
    <property type="match status" value="1"/>
</dbReference>
<comment type="caution">
    <text evidence="16">The sequence shown here is derived from an EMBL/GenBank/DDBJ whole genome shotgun (WGS) entry which is preliminary data.</text>
</comment>
<feature type="region of interest" description="Disordered" evidence="14">
    <location>
        <begin position="23"/>
        <end position="128"/>
    </location>
</feature>
<dbReference type="OrthoDB" id="444945at2759"/>
<dbReference type="SUPFAM" id="SSF52540">
    <property type="entry name" value="P-loop containing nucleoside triphosphate hydrolases"/>
    <property type="match status" value="1"/>
</dbReference>
<dbReference type="Pfam" id="PF01926">
    <property type="entry name" value="MMR_HSR1"/>
    <property type="match status" value="1"/>
</dbReference>
<evidence type="ECO:0000256" key="1">
    <source>
        <dbReference type="ARBA" id="ARBA00004604"/>
    </source>
</evidence>
<keyword evidence="4" id="KW-0597">Phosphoprotein</keyword>
<evidence type="ECO:0000256" key="11">
    <source>
        <dbReference type="ARBA" id="ARBA00055611"/>
    </source>
</evidence>
<feature type="non-terminal residue" evidence="16">
    <location>
        <position position="1"/>
    </location>
</feature>
<evidence type="ECO:0000313" key="16">
    <source>
        <dbReference type="EMBL" id="NXH76440.1"/>
    </source>
</evidence>
<feature type="compositionally biased region" description="Basic and acidic residues" evidence="14">
    <location>
        <begin position="481"/>
        <end position="491"/>
    </location>
</feature>
<feature type="compositionally biased region" description="Acidic residues" evidence="14">
    <location>
        <begin position="492"/>
        <end position="515"/>
    </location>
</feature>
<evidence type="ECO:0000256" key="5">
    <source>
        <dbReference type="ARBA" id="ARBA00022741"/>
    </source>
</evidence>
<evidence type="ECO:0000256" key="2">
    <source>
        <dbReference type="ARBA" id="ARBA00016532"/>
    </source>
</evidence>
<sequence length="571" mass="64342">PRGPALTARCLAELKKASKRLTCHKRYKIQKKIREHHRKVRKEAKKRGRKKPKKDPGVPSAAPFKEELLREAEQRKQRLEELKQKQKLNRQKEHEKKRKLEAKKNAAKIKEKAEGKESSGRSKAKTNKLLDKNSKKSFCRELKKVIEASDVVLEVLDARDPMGCRCPQLEQAVTCSGGDKKLLLVLNKIDLVPKENLEKWLNYLKKEFPTVAFKSATLMKDKTMVTKRRARVDLSRTTECFGSKCLLKLLQEHGKTQNKAIQVGVVGFPNVGKSSIINSLKGVRACNVGLARGVTKSMQIVHIDKQTKMLDSPSIIADPSNNALALALRSIIDTEESGSADVLEGVDAILNHCSKQQVMMHYSIPDFRNTEEFLTLLAQKRGMLKKGGVPDIENIAKLLLCDWTGAKISYHSQPPGSQRLPPYLTEDKIAQMQECFNLKNLEEENNTTVQALKYPSPASSIIFQSAGMANGTIEESKVIEVASERENLETSKEEEEEEEEDFTESDDDQDDIEEEKDVKEFTRKAKLGKRQTSPTNSEKQVAENKHSNPLSSSLGKTADEDDAYDFNTDYV</sequence>
<dbReference type="PROSITE" id="PS51721">
    <property type="entry name" value="G_CP"/>
    <property type="match status" value="1"/>
</dbReference>
<dbReference type="EMBL" id="VWZR01015512">
    <property type="protein sequence ID" value="NXH76440.1"/>
    <property type="molecule type" value="Genomic_DNA"/>
</dbReference>
<feature type="region of interest" description="Disordered" evidence="14">
    <location>
        <begin position="481"/>
        <end position="571"/>
    </location>
</feature>
<keyword evidence="8" id="KW-0175">Coiled coil</keyword>
<keyword evidence="5" id="KW-0547">Nucleotide-binding</keyword>
<evidence type="ECO:0000256" key="14">
    <source>
        <dbReference type="SAM" id="MobiDB-lite"/>
    </source>
</evidence>
<feature type="compositionally biased region" description="Basic and acidic residues" evidence="14">
    <location>
        <begin position="102"/>
        <end position="120"/>
    </location>
</feature>